<evidence type="ECO:0000256" key="7">
    <source>
        <dbReference type="ARBA" id="ARBA00023098"/>
    </source>
</evidence>
<evidence type="ECO:0000256" key="4">
    <source>
        <dbReference type="ARBA" id="ARBA00022857"/>
    </source>
</evidence>
<dbReference type="PANTHER" id="PTHR43981">
    <property type="entry name" value="ENOYL-[ACYL-CARRIER-PROTEIN] REDUCTASE, MITOCHONDRIAL"/>
    <property type="match status" value="1"/>
</dbReference>
<comment type="similarity">
    <text evidence="1">Belongs to the zinc-containing alcohol dehydrogenase family. Quinone oxidoreductase subfamily.</text>
</comment>
<sequence length="328" mass="34827">MSKLILKAIGDIDANVALINDLDLTVGPDEVLVSIEAAPINPVDFMLAAGTYGYRAQVPFALGSEGVGRVVEAGASVDASLVGRRVLIVPNYEQGTWSDQVVVAARNVVPVTDDGDPLQLAMVGINPLTAHLALTRYVDLKPGDWVGQNLGNSGVGQYVIALARHAGLKTLSVVRREEAAEKLRAAGADLVLVDGNDLGGRIAAALGENKLRLVLDGTGDATAGALAQAAEFEGTVVSYSSVTGQPVQVGLGDSIYRQLSLRGLWMVNWLQNASREELEKTYVELAELAAKAVVRADVEATYPLTDFRKAFEHARQQGRTGKVLFKQQ</sequence>
<dbReference type="RefSeq" id="WP_344108236.1">
    <property type="nucleotide sequence ID" value="NZ_BAAANE010000002.1"/>
</dbReference>
<dbReference type="InterPro" id="IPR036291">
    <property type="entry name" value="NAD(P)-bd_dom_sf"/>
</dbReference>
<evidence type="ECO:0000256" key="3">
    <source>
        <dbReference type="ARBA" id="ARBA00022832"/>
    </source>
</evidence>
<evidence type="ECO:0000256" key="8">
    <source>
        <dbReference type="ARBA" id="ARBA00023160"/>
    </source>
</evidence>
<dbReference type="InterPro" id="IPR020843">
    <property type="entry name" value="ER"/>
</dbReference>
<dbReference type="Proteomes" id="UP001501319">
    <property type="component" value="Unassembled WGS sequence"/>
</dbReference>
<evidence type="ECO:0000256" key="10">
    <source>
        <dbReference type="ARBA" id="ARBA00048843"/>
    </source>
</evidence>
<dbReference type="Gene3D" id="3.90.180.10">
    <property type="entry name" value="Medium-chain alcohol dehydrogenases, catalytic domain"/>
    <property type="match status" value="1"/>
</dbReference>
<protein>
    <recommendedName>
        <fullName evidence="9">enoyl-[acyl-carrier-protein] reductase</fullName>
        <ecNumber evidence="9">1.3.1.104</ecNumber>
    </recommendedName>
</protein>
<dbReference type="SUPFAM" id="SSF50129">
    <property type="entry name" value="GroES-like"/>
    <property type="match status" value="1"/>
</dbReference>
<dbReference type="InterPro" id="IPR013154">
    <property type="entry name" value="ADH-like_N"/>
</dbReference>
<dbReference type="Pfam" id="PF08240">
    <property type="entry name" value="ADH_N"/>
    <property type="match status" value="1"/>
</dbReference>
<reference evidence="12 13" key="1">
    <citation type="journal article" date="2019" name="Int. J. Syst. Evol. Microbiol.">
        <title>The Global Catalogue of Microorganisms (GCM) 10K type strain sequencing project: providing services to taxonomists for standard genome sequencing and annotation.</title>
        <authorList>
            <consortium name="The Broad Institute Genomics Platform"/>
            <consortium name="The Broad Institute Genome Sequencing Center for Infectious Disease"/>
            <person name="Wu L."/>
            <person name="Ma J."/>
        </authorList>
    </citation>
    <scope>NUCLEOTIDE SEQUENCE [LARGE SCALE GENOMIC DNA]</scope>
    <source>
        <strain evidence="12 13">JCM 14306</strain>
    </source>
</reference>
<dbReference type="Gene3D" id="3.40.50.720">
    <property type="entry name" value="NAD(P)-binding Rossmann-like Domain"/>
    <property type="match status" value="1"/>
</dbReference>
<keyword evidence="2" id="KW-0444">Lipid biosynthesis</keyword>
<dbReference type="EC" id="1.3.1.104" evidence="9"/>
<evidence type="ECO:0000313" key="13">
    <source>
        <dbReference type="Proteomes" id="UP001501319"/>
    </source>
</evidence>
<dbReference type="PANTHER" id="PTHR43981:SF2">
    <property type="entry name" value="ENOYL-[ACYL-CARRIER-PROTEIN] REDUCTASE, MITOCHONDRIAL"/>
    <property type="match status" value="1"/>
</dbReference>
<keyword evidence="5" id="KW-0809">Transit peptide</keyword>
<name>A0ABN2EXJ3_9ACTN</name>
<dbReference type="EMBL" id="BAAANE010000002">
    <property type="protein sequence ID" value="GAA1621282.1"/>
    <property type="molecule type" value="Genomic_DNA"/>
</dbReference>
<keyword evidence="3" id="KW-0276">Fatty acid metabolism</keyword>
<evidence type="ECO:0000313" key="12">
    <source>
        <dbReference type="EMBL" id="GAA1621282.1"/>
    </source>
</evidence>
<comment type="caution">
    <text evidence="12">The sequence shown here is derived from an EMBL/GenBank/DDBJ whole genome shotgun (WGS) entry which is preliminary data.</text>
</comment>
<evidence type="ECO:0000256" key="6">
    <source>
        <dbReference type="ARBA" id="ARBA00023002"/>
    </source>
</evidence>
<evidence type="ECO:0000256" key="9">
    <source>
        <dbReference type="ARBA" id="ARBA00038963"/>
    </source>
</evidence>
<evidence type="ECO:0000259" key="11">
    <source>
        <dbReference type="SMART" id="SM00829"/>
    </source>
</evidence>
<dbReference type="SUPFAM" id="SSF51735">
    <property type="entry name" value="NAD(P)-binding Rossmann-fold domains"/>
    <property type="match status" value="1"/>
</dbReference>
<dbReference type="InterPro" id="IPR013149">
    <property type="entry name" value="ADH-like_C"/>
</dbReference>
<feature type="domain" description="Enoyl reductase (ER)" evidence="11">
    <location>
        <begin position="17"/>
        <end position="325"/>
    </location>
</feature>
<comment type="catalytic activity">
    <reaction evidence="10">
        <text>a 2,3-saturated acyl-[ACP] + NADP(+) = a (2E)-enoyl-[ACP] + NADPH + H(+)</text>
        <dbReference type="Rhea" id="RHEA:22564"/>
        <dbReference type="Rhea" id="RHEA-COMP:9925"/>
        <dbReference type="Rhea" id="RHEA-COMP:9926"/>
        <dbReference type="ChEBI" id="CHEBI:15378"/>
        <dbReference type="ChEBI" id="CHEBI:57783"/>
        <dbReference type="ChEBI" id="CHEBI:58349"/>
        <dbReference type="ChEBI" id="CHEBI:78784"/>
        <dbReference type="ChEBI" id="CHEBI:78785"/>
        <dbReference type="EC" id="1.3.1.104"/>
    </reaction>
</comment>
<keyword evidence="6" id="KW-0560">Oxidoreductase</keyword>
<dbReference type="Pfam" id="PF00107">
    <property type="entry name" value="ADH_zinc_N"/>
    <property type="match status" value="1"/>
</dbReference>
<dbReference type="InterPro" id="IPR051034">
    <property type="entry name" value="Mito_Enoyl-ACP_Reductase"/>
</dbReference>
<dbReference type="CDD" id="cd05282">
    <property type="entry name" value="ETR_like"/>
    <property type="match status" value="1"/>
</dbReference>
<accession>A0ABN2EXJ3</accession>
<proteinExistence type="inferred from homology"/>
<dbReference type="InterPro" id="IPR011032">
    <property type="entry name" value="GroES-like_sf"/>
</dbReference>
<keyword evidence="7" id="KW-0443">Lipid metabolism</keyword>
<keyword evidence="13" id="KW-1185">Reference proteome</keyword>
<dbReference type="SMART" id="SM00829">
    <property type="entry name" value="PKS_ER"/>
    <property type="match status" value="1"/>
</dbReference>
<evidence type="ECO:0000256" key="1">
    <source>
        <dbReference type="ARBA" id="ARBA00010371"/>
    </source>
</evidence>
<keyword evidence="4" id="KW-0521">NADP</keyword>
<evidence type="ECO:0000256" key="5">
    <source>
        <dbReference type="ARBA" id="ARBA00022946"/>
    </source>
</evidence>
<keyword evidence="8" id="KW-0275">Fatty acid biosynthesis</keyword>
<evidence type="ECO:0000256" key="2">
    <source>
        <dbReference type="ARBA" id="ARBA00022516"/>
    </source>
</evidence>
<gene>
    <name evidence="12" type="ORF">GCM10009744_05350</name>
</gene>
<organism evidence="12 13">
    <name type="scientific">Kribbella alba</name>
    <dbReference type="NCBI Taxonomy" id="190197"/>
    <lineage>
        <taxon>Bacteria</taxon>
        <taxon>Bacillati</taxon>
        <taxon>Actinomycetota</taxon>
        <taxon>Actinomycetes</taxon>
        <taxon>Propionibacteriales</taxon>
        <taxon>Kribbellaceae</taxon>
        <taxon>Kribbella</taxon>
    </lineage>
</organism>